<dbReference type="GO" id="GO:0032934">
    <property type="term" value="F:sterol binding"/>
    <property type="evidence" value="ECO:0007669"/>
    <property type="project" value="TreeGrafter"/>
</dbReference>
<keyword evidence="10" id="KW-1185">Reference proteome</keyword>
<proteinExistence type="inferred from homology"/>
<keyword evidence="3" id="KW-0597">Phosphoprotein</keyword>
<dbReference type="SUPFAM" id="SSF50729">
    <property type="entry name" value="PH domain-like"/>
    <property type="match status" value="1"/>
</dbReference>
<comment type="caution">
    <text evidence="9">The sequence shown here is derived from an EMBL/GenBank/DDBJ whole genome shotgun (WGS) entry which is preliminary data.</text>
</comment>
<reference evidence="9" key="1">
    <citation type="submission" date="2022-07" db="EMBL/GenBank/DDBJ databases">
        <title>Phylogenomic reconstructions and comparative analyses of Kickxellomycotina fungi.</title>
        <authorList>
            <person name="Reynolds N.K."/>
            <person name="Stajich J.E."/>
            <person name="Barry K."/>
            <person name="Grigoriev I.V."/>
            <person name="Crous P."/>
            <person name="Smith M.E."/>
        </authorList>
    </citation>
    <scope>NUCLEOTIDE SEQUENCE</scope>
    <source>
        <strain evidence="9">NBRC 105413</strain>
    </source>
</reference>
<feature type="region of interest" description="Disordered" evidence="7">
    <location>
        <begin position="1100"/>
        <end position="1124"/>
    </location>
</feature>
<dbReference type="Pfam" id="PF12796">
    <property type="entry name" value="Ank_2"/>
    <property type="match status" value="1"/>
</dbReference>
<dbReference type="Pfam" id="PF01237">
    <property type="entry name" value="Oxysterol_BP"/>
    <property type="match status" value="1"/>
</dbReference>
<protein>
    <recommendedName>
        <fullName evidence="8">PH domain-containing protein</fullName>
    </recommendedName>
</protein>
<dbReference type="PROSITE" id="PS50003">
    <property type="entry name" value="PH_DOMAIN"/>
    <property type="match status" value="1"/>
</dbReference>
<dbReference type="InterPro" id="IPR002110">
    <property type="entry name" value="Ankyrin_rpt"/>
</dbReference>
<evidence type="ECO:0000256" key="2">
    <source>
        <dbReference type="ARBA" id="ARBA00022448"/>
    </source>
</evidence>
<sequence length="1291" mass="141870">MSQSSISVQDSTSDNSDAGLRTAVRYLDALEIFTKGDLDRVRKIIPYWMSEYNKAEDASKPSDDPLISSCTPLHLAVQCPRKDVIAAILEFDSPPVPIDAADQNGMTALHLAAKASRKDVVRMLLRHGADDMLLDLQGQDPLAYANEPDVAAIIQDHRSALIHSTTANLFSRVKADDQDEAKRILDDPALSSRINLAAREPETNRTLLHLAVRHNNMVLAKWAVTQGVDVFALDAHGNMAEKYAEDHRMRELLTQAPMGNVRSTLSGNAPHLSGELYKWTNYMGGWKTRWFELTNGVLSYYKSKVDIDEACRGAINLRIAKIILSKDKTQFEVHGKGSNKYRLKASDSAQAKQWVHLLNVSKQWATEEYKSKAHSVNTEMDGSEAGGGVPVQQVTAGDGQSRGRTSGLLKPAAAAAAASIDSQSVRSSSQQPQQQPRHHVRGSSTSSLTSAPANPSAAGAEPMSPNGNGRSRALSNSPRASGQSGSSDIMGSPATSIMSNESDDELYMTRDKFNSAISDLRSQLFIQDRLLTGLGKPRQDNQPLEAEELAKYLGIAAQTITQSHELVNVLERGYRDASTTWQTKLRKEQERIDMLADNLRAAVVSSQNLIDSVRQKNNQEGAAKMVSNLVPAVIATDSAAAANAVAVASSGAPASPATNANANASAIGMDIAGFTSGTSGIGNIVVAGSGNADEEDDEDEEEDFDDATDEFFDAAASIVSFNNSGSGGLRASSASSIKQRSVSEEKKVGSETDSGRLSSSDQKVPSLLAADTEAAAGAVPESSSSAEMSVEGMADEKQQQQQVEEQSMDAQDLTALSGYSVPVEVRTTLPEIIKGGPSLNLWSIIKGAIGKDLSKISVPVFFNEPTSFLQRFTEDMEYCDLLEIATLMPRSEDRTLFVAGFAMSNYASTFGRIAKPFNPLLGETFEYVRRDKKYRALSEQVEHHPPISACWVEGKNYVYHADTNIKSKFNGGSLTVVPTGVCHVELKLPLEFLSRDEEKAAGKPVQEARINEREGYFIEHYTWNKLTTNVNGIMLANFWIEHVGDLDVRNHRTGDLTRITFMQSNWMGKNKFRVTGEALNRRGDKVYDIAGDWTSKLVARPVGGGNSSGDQDAEDIAPPAQMDESNTANEAVRYSATNWLQVPRKPFVLWKVNPRQTKGNTYHLTTYAMSLNDRPKELEPYLCPTDSRFRPDQRAMETGEYETADAEKSRLENKQRATRRRREQGELEAWKPRWFVKTRDEDSGETYWKFTDEYWVEREMAAKKQNRAIEESTGHQPVDSLTAWNNVEDIF</sequence>
<dbReference type="Pfam" id="PF00169">
    <property type="entry name" value="PH"/>
    <property type="match status" value="1"/>
</dbReference>
<dbReference type="PANTHER" id="PTHR10972">
    <property type="entry name" value="OXYSTEROL-BINDING PROTEIN-RELATED"/>
    <property type="match status" value="1"/>
</dbReference>
<dbReference type="Proteomes" id="UP001145021">
    <property type="component" value="Unassembled WGS sequence"/>
</dbReference>
<dbReference type="GO" id="GO:0006897">
    <property type="term" value="P:endocytosis"/>
    <property type="evidence" value="ECO:0007669"/>
    <property type="project" value="TreeGrafter"/>
</dbReference>
<dbReference type="GO" id="GO:0005635">
    <property type="term" value="C:nuclear envelope"/>
    <property type="evidence" value="ECO:0007669"/>
    <property type="project" value="TreeGrafter"/>
</dbReference>
<evidence type="ECO:0000256" key="7">
    <source>
        <dbReference type="SAM" id="MobiDB-lite"/>
    </source>
</evidence>
<evidence type="ECO:0000256" key="6">
    <source>
        <dbReference type="PROSITE-ProRule" id="PRU00023"/>
    </source>
</evidence>
<evidence type="ECO:0000259" key="8">
    <source>
        <dbReference type="PROSITE" id="PS50003"/>
    </source>
</evidence>
<dbReference type="Gene3D" id="2.30.29.30">
    <property type="entry name" value="Pleckstrin-homology domain (PH domain)/Phosphotyrosine-binding domain (PTB)"/>
    <property type="match status" value="1"/>
</dbReference>
<evidence type="ECO:0000313" key="10">
    <source>
        <dbReference type="Proteomes" id="UP001145021"/>
    </source>
</evidence>
<feature type="compositionally biased region" description="Basic and acidic residues" evidence="7">
    <location>
        <begin position="1205"/>
        <end position="1215"/>
    </location>
</feature>
<dbReference type="InterPro" id="IPR037239">
    <property type="entry name" value="OSBP_sf"/>
</dbReference>
<feature type="compositionally biased region" description="Polar residues" evidence="7">
    <location>
        <begin position="442"/>
        <end position="453"/>
    </location>
</feature>
<organism evidence="9 10">
    <name type="scientific">Coemansia asiatica</name>
    <dbReference type="NCBI Taxonomy" id="1052880"/>
    <lineage>
        <taxon>Eukaryota</taxon>
        <taxon>Fungi</taxon>
        <taxon>Fungi incertae sedis</taxon>
        <taxon>Zoopagomycota</taxon>
        <taxon>Kickxellomycotina</taxon>
        <taxon>Kickxellomycetes</taxon>
        <taxon>Kickxellales</taxon>
        <taxon>Kickxellaceae</taxon>
        <taxon>Coemansia</taxon>
    </lineage>
</organism>
<dbReference type="SMART" id="SM00248">
    <property type="entry name" value="ANK"/>
    <property type="match status" value="3"/>
</dbReference>
<dbReference type="PANTHER" id="PTHR10972:SF205">
    <property type="entry name" value="OXYSTEROL-BINDING PROTEIN 1"/>
    <property type="match status" value="1"/>
</dbReference>
<evidence type="ECO:0000256" key="1">
    <source>
        <dbReference type="ARBA" id="ARBA00008842"/>
    </source>
</evidence>
<dbReference type="InterPro" id="IPR000648">
    <property type="entry name" value="Oxysterol-bd"/>
</dbReference>
<feature type="region of interest" description="Disordered" evidence="7">
    <location>
        <begin position="685"/>
        <end position="705"/>
    </location>
</feature>
<feature type="region of interest" description="Disordered" evidence="7">
    <location>
        <begin position="725"/>
        <end position="807"/>
    </location>
</feature>
<feature type="repeat" description="ANK" evidence="6">
    <location>
        <begin position="203"/>
        <end position="235"/>
    </location>
</feature>
<accession>A0A9W7XNK8</accession>
<feature type="compositionally biased region" description="Low complexity" evidence="7">
    <location>
        <begin position="769"/>
        <end position="778"/>
    </location>
</feature>
<feature type="compositionally biased region" description="Acidic residues" evidence="7">
    <location>
        <begin position="692"/>
        <end position="705"/>
    </location>
</feature>
<evidence type="ECO:0000313" key="9">
    <source>
        <dbReference type="EMBL" id="KAJ1646382.1"/>
    </source>
</evidence>
<feature type="compositionally biased region" description="Polar residues" evidence="7">
    <location>
        <begin position="465"/>
        <end position="499"/>
    </location>
</feature>
<dbReference type="GO" id="GO:0006869">
    <property type="term" value="P:lipid transport"/>
    <property type="evidence" value="ECO:0007669"/>
    <property type="project" value="UniProtKB-KW"/>
</dbReference>
<feature type="region of interest" description="Disordered" evidence="7">
    <location>
        <begin position="375"/>
        <end position="499"/>
    </location>
</feature>
<dbReference type="GO" id="GO:0097038">
    <property type="term" value="C:perinuclear endoplasmic reticulum"/>
    <property type="evidence" value="ECO:0007669"/>
    <property type="project" value="TreeGrafter"/>
</dbReference>
<dbReference type="SMART" id="SM00233">
    <property type="entry name" value="PH"/>
    <property type="match status" value="1"/>
</dbReference>
<dbReference type="InterPro" id="IPR011993">
    <property type="entry name" value="PH-like_dom_sf"/>
</dbReference>
<dbReference type="EMBL" id="JANBOH010000063">
    <property type="protein sequence ID" value="KAJ1646382.1"/>
    <property type="molecule type" value="Genomic_DNA"/>
</dbReference>
<evidence type="ECO:0000256" key="3">
    <source>
        <dbReference type="ARBA" id="ARBA00022553"/>
    </source>
</evidence>
<name>A0A9W7XNK8_9FUNG</name>
<evidence type="ECO:0000256" key="5">
    <source>
        <dbReference type="ARBA" id="ARBA00023121"/>
    </source>
</evidence>
<comment type="similarity">
    <text evidence="1">Belongs to the OSBP family.</text>
</comment>
<keyword evidence="5" id="KW-0446">Lipid-binding</keyword>
<dbReference type="Gene3D" id="3.30.70.3490">
    <property type="match status" value="1"/>
</dbReference>
<feature type="repeat" description="ANK" evidence="6">
    <location>
        <begin position="104"/>
        <end position="136"/>
    </location>
</feature>
<dbReference type="GO" id="GO:0034727">
    <property type="term" value="P:piecemeal microautophagy of the nucleus"/>
    <property type="evidence" value="ECO:0007669"/>
    <property type="project" value="TreeGrafter"/>
</dbReference>
<feature type="domain" description="PH" evidence="8">
    <location>
        <begin position="269"/>
        <end position="363"/>
    </location>
</feature>
<feature type="compositionally biased region" description="Basic and acidic residues" evidence="7">
    <location>
        <begin position="741"/>
        <end position="754"/>
    </location>
</feature>
<dbReference type="Gene3D" id="2.40.160.120">
    <property type="match status" value="1"/>
</dbReference>
<keyword evidence="2" id="KW-0813">Transport</keyword>
<dbReference type="GO" id="GO:0005829">
    <property type="term" value="C:cytosol"/>
    <property type="evidence" value="ECO:0007669"/>
    <property type="project" value="TreeGrafter"/>
</dbReference>
<dbReference type="GO" id="GO:0006887">
    <property type="term" value="P:exocytosis"/>
    <property type="evidence" value="ECO:0007669"/>
    <property type="project" value="TreeGrafter"/>
</dbReference>
<keyword evidence="4" id="KW-0445">Lipid transport</keyword>
<dbReference type="InterPro" id="IPR036770">
    <property type="entry name" value="Ankyrin_rpt-contain_sf"/>
</dbReference>
<dbReference type="SUPFAM" id="SSF48403">
    <property type="entry name" value="Ankyrin repeat"/>
    <property type="match status" value="1"/>
</dbReference>
<feature type="region of interest" description="Disordered" evidence="7">
    <location>
        <begin position="1193"/>
        <end position="1223"/>
    </location>
</feature>
<gene>
    <name evidence="9" type="ORF">LPJ64_002127</name>
</gene>
<dbReference type="GO" id="GO:0005886">
    <property type="term" value="C:plasma membrane"/>
    <property type="evidence" value="ECO:0007669"/>
    <property type="project" value="TreeGrafter"/>
</dbReference>
<dbReference type="PROSITE" id="PS50297">
    <property type="entry name" value="ANK_REP_REGION"/>
    <property type="match status" value="1"/>
</dbReference>
<dbReference type="GO" id="GO:0030011">
    <property type="term" value="P:maintenance of cell polarity"/>
    <property type="evidence" value="ECO:0007669"/>
    <property type="project" value="TreeGrafter"/>
</dbReference>
<dbReference type="SUPFAM" id="SSF144000">
    <property type="entry name" value="Oxysterol-binding protein-like"/>
    <property type="match status" value="1"/>
</dbReference>
<feature type="compositionally biased region" description="Low complexity" evidence="7">
    <location>
        <begin position="412"/>
        <end position="435"/>
    </location>
</feature>
<dbReference type="PROSITE" id="PS50088">
    <property type="entry name" value="ANK_REPEAT"/>
    <property type="match status" value="2"/>
</dbReference>
<evidence type="ECO:0000256" key="4">
    <source>
        <dbReference type="ARBA" id="ARBA00023055"/>
    </source>
</evidence>
<dbReference type="InterPro" id="IPR001849">
    <property type="entry name" value="PH_domain"/>
</dbReference>
<keyword evidence="6" id="KW-0040">ANK repeat</keyword>
<dbReference type="Gene3D" id="1.25.40.20">
    <property type="entry name" value="Ankyrin repeat-containing domain"/>
    <property type="match status" value="2"/>
</dbReference>